<accession>A0ABW9KLT0</accession>
<reference evidence="2 3" key="1">
    <citation type="submission" date="2024-12" db="EMBL/GenBank/DDBJ databases">
        <authorList>
            <person name="Lee Y."/>
        </authorList>
    </citation>
    <scope>NUCLEOTIDE SEQUENCE [LARGE SCALE GENOMIC DNA]</scope>
    <source>
        <strain evidence="2 3">03SUJ4</strain>
    </source>
</reference>
<feature type="compositionally biased region" description="Basic and acidic residues" evidence="1">
    <location>
        <begin position="70"/>
        <end position="86"/>
    </location>
</feature>
<evidence type="ECO:0000313" key="3">
    <source>
        <dbReference type="Proteomes" id="UP001634747"/>
    </source>
</evidence>
<proteinExistence type="predicted"/>
<protein>
    <submittedName>
        <fullName evidence="2">Uncharacterized protein</fullName>
    </submittedName>
</protein>
<evidence type="ECO:0000256" key="1">
    <source>
        <dbReference type="SAM" id="MobiDB-lite"/>
    </source>
</evidence>
<name>A0ABW9KLT0_9BACT</name>
<organism evidence="2 3">
    <name type="scientific">Terriglobus aquaticus</name>
    <dbReference type="NCBI Taxonomy" id="940139"/>
    <lineage>
        <taxon>Bacteria</taxon>
        <taxon>Pseudomonadati</taxon>
        <taxon>Acidobacteriota</taxon>
        <taxon>Terriglobia</taxon>
        <taxon>Terriglobales</taxon>
        <taxon>Acidobacteriaceae</taxon>
        <taxon>Terriglobus</taxon>
    </lineage>
</organism>
<keyword evidence="3" id="KW-1185">Reference proteome</keyword>
<gene>
    <name evidence="2" type="ORF">ACK2TP_12150</name>
</gene>
<sequence>MAETSAHEPRGLGEHARGIASENAHQQGWGLNEEQRARSSADATNAVGGDDYDYGARDFGDEPINMGGSKPEDVDKAREMLQKESE</sequence>
<feature type="compositionally biased region" description="Basic and acidic residues" evidence="1">
    <location>
        <begin position="1"/>
        <end position="17"/>
    </location>
</feature>
<comment type="caution">
    <text evidence="2">The sequence shown here is derived from an EMBL/GenBank/DDBJ whole genome shotgun (WGS) entry which is preliminary data.</text>
</comment>
<dbReference type="RefSeq" id="WP_263412008.1">
    <property type="nucleotide sequence ID" value="NZ_BAABBH010000001.1"/>
</dbReference>
<dbReference type="Proteomes" id="UP001634747">
    <property type="component" value="Unassembled WGS sequence"/>
</dbReference>
<feature type="region of interest" description="Disordered" evidence="1">
    <location>
        <begin position="1"/>
        <end position="86"/>
    </location>
</feature>
<dbReference type="EMBL" id="JBJYXY010000001">
    <property type="protein sequence ID" value="MFN2976517.1"/>
    <property type="molecule type" value="Genomic_DNA"/>
</dbReference>
<evidence type="ECO:0000313" key="2">
    <source>
        <dbReference type="EMBL" id="MFN2976517.1"/>
    </source>
</evidence>